<feature type="domain" description="DNA polymerase III delta subunit-like C-terminal" evidence="10">
    <location>
        <begin position="218"/>
        <end position="346"/>
    </location>
</feature>
<evidence type="ECO:0000256" key="5">
    <source>
        <dbReference type="ARBA" id="ARBA00022705"/>
    </source>
</evidence>
<sequence length="354" mass="40318">MEIRQIVRDIKQGKIAPVYVFYGTEQYIVDETVRLIEERVLDEASRDFNYSVYDLRETPVQTVLQDAETFPFMGEKRVVRASHALFLTGSKLPAGAPEHDMDVLSTYVGNPPDYSVLILEVAQDKLDERKKVVKALKKDSVMVECAPLKEAALADWVVRQAKRYRVGMDAAAAELLIAMSGAHLRQLDKEIEKMAVYVGEGEEITEHIVETLATRELEHDIFRLIDKIARLQIEEAMRMYYDLQRLNTGSSETRGEGEPLKILTLLARQFRILLQIKTLQPRGYSQQQMASLLGIHPYVAKLASEQAHAFSEQALKRIIHRLAEEDIRIKTGQVDKVLALELFILGLKDIMHKS</sequence>
<dbReference type="InterPro" id="IPR005790">
    <property type="entry name" value="DNA_polIII_delta"/>
</dbReference>
<dbReference type="Gene3D" id="3.40.50.300">
    <property type="entry name" value="P-loop containing nucleotide triphosphate hydrolases"/>
    <property type="match status" value="1"/>
</dbReference>
<dbReference type="InterPro" id="IPR048466">
    <property type="entry name" value="DNA_pol3_delta-like_C"/>
</dbReference>
<evidence type="ECO:0000256" key="8">
    <source>
        <dbReference type="ARBA" id="ARBA00049244"/>
    </source>
</evidence>
<dbReference type="SUPFAM" id="SSF52540">
    <property type="entry name" value="P-loop containing nucleoside triphosphate hydrolases"/>
    <property type="match status" value="1"/>
</dbReference>
<evidence type="ECO:0000256" key="2">
    <source>
        <dbReference type="ARBA" id="ARBA00017703"/>
    </source>
</evidence>
<proteinExistence type="inferred from homology"/>
<dbReference type="RefSeq" id="WP_043065561.1">
    <property type="nucleotide sequence ID" value="NZ_BJOA01000021.1"/>
</dbReference>
<dbReference type="PANTHER" id="PTHR34388">
    <property type="entry name" value="DNA POLYMERASE III SUBUNIT DELTA"/>
    <property type="match status" value="1"/>
</dbReference>
<evidence type="ECO:0000256" key="3">
    <source>
        <dbReference type="ARBA" id="ARBA00022679"/>
    </source>
</evidence>
<dbReference type="GO" id="GO:0003677">
    <property type="term" value="F:DNA binding"/>
    <property type="evidence" value="ECO:0007669"/>
    <property type="project" value="InterPro"/>
</dbReference>
<dbReference type="PANTHER" id="PTHR34388:SF1">
    <property type="entry name" value="DNA POLYMERASE III SUBUNIT DELTA"/>
    <property type="match status" value="1"/>
</dbReference>
<keyword evidence="4" id="KW-0548">Nucleotidyltransferase</keyword>
<name>A0A0D1XQQ3_ANEMI</name>
<accession>A0A0D1XQQ3</accession>
<evidence type="ECO:0000259" key="10">
    <source>
        <dbReference type="Pfam" id="PF21694"/>
    </source>
</evidence>
<dbReference type="EC" id="2.7.7.7" evidence="1"/>
<evidence type="ECO:0000313" key="11">
    <source>
        <dbReference type="EMBL" id="KON95371.1"/>
    </source>
</evidence>
<dbReference type="GO" id="GO:0006261">
    <property type="term" value="P:DNA-templated DNA replication"/>
    <property type="evidence" value="ECO:0007669"/>
    <property type="project" value="TreeGrafter"/>
</dbReference>
<evidence type="ECO:0000313" key="13">
    <source>
        <dbReference type="Proteomes" id="UP000037269"/>
    </source>
</evidence>
<dbReference type="GeneID" id="42305062"/>
<dbReference type="InterPro" id="IPR010372">
    <property type="entry name" value="DNA_pol3_delta_N"/>
</dbReference>
<dbReference type="EMBL" id="FNED01000006">
    <property type="protein sequence ID" value="SDI67732.1"/>
    <property type="molecule type" value="Genomic_DNA"/>
</dbReference>
<organism evidence="11 13">
    <name type="scientific">Aneurinibacillus migulanus</name>
    <name type="common">Bacillus migulanus</name>
    <dbReference type="NCBI Taxonomy" id="47500"/>
    <lineage>
        <taxon>Bacteria</taxon>
        <taxon>Bacillati</taxon>
        <taxon>Bacillota</taxon>
        <taxon>Bacilli</taxon>
        <taxon>Bacillales</taxon>
        <taxon>Paenibacillaceae</taxon>
        <taxon>Aneurinibacillus group</taxon>
        <taxon>Aneurinibacillus</taxon>
    </lineage>
</organism>
<dbReference type="PATRIC" id="fig|47500.8.peg.6172"/>
<dbReference type="EMBL" id="LGUG01000004">
    <property type="protein sequence ID" value="KON95371.1"/>
    <property type="molecule type" value="Genomic_DNA"/>
</dbReference>
<keyword evidence="6" id="KW-0239">DNA-directed DNA polymerase</keyword>
<evidence type="ECO:0000256" key="1">
    <source>
        <dbReference type="ARBA" id="ARBA00012417"/>
    </source>
</evidence>
<gene>
    <name evidence="11" type="ORF">AF333_07615</name>
    <name evidence="12" type="ORF">SAMN04487909_106130</name>
</gene>
<dbReference type="NCBIfam" id="TIGR01128">
    <property type="entry name" value="holA"/>
    <property type="match status" value="1"/>
</dbReference>
<evidence type="ECO:0000259" key="9">
    <source>
        <dbReference type="Pfam" id="PF06144"/>
    </source>
</evidence>
<dbReference type="Gene3D" id="1.10.8.60">
    <property type="match status" value="1"/>
</dbReference>
<comment type="similarity">
    <text evidence="7">Belongs to the DNA polymerase HolA subunit family.</text>
</comment>
<dbReference type="InterPro" id="IPR027417">
    <property type="entry name" value="P-loop_NTPase"/>
</dbReference>
<feature type="domain" description="DNA polymerase III delta N-terminal" evidence="9">
    <location>
        <begin position="19"/>
        <end position="145"/>
    </location>
</feature>
<keyword evidence="13" id="KW-1185">Reference proteome</keyword>
<reference evidence="12 14" key="2">
    <citation type="submission" date="2016-10" db="EMBL/GenBank/DDBJ databases">
        <authorList>
            <person name="de Groot N.N."/>
        </authorList>
    </citation>
    <scope>NUCLEOTIDE SEQUENCE [LARGE SCALE GENOMIC DNA]</scope>
    <source>
        <strain evidence="12 14">DSM 2895</strain>
    </source>
</reference>
<keyword evidence="3" id="KW-0808">Transferase</keyword>
<protein>
    <recommendedName>
        <fullName evidence="2">DNA polymerase III subunit delta</fullName>
        <ecNumber evidence="1">2.7.7.7</ecNumber>
    </recommendedName>
</protein>
<dbReference type="Pfam" id="PF06144">
    <property type="entry name" value="DNA_pol3_delta"/>
    <property type="match status" value="1"/>
</dbReference>
<dbReference type="AlphaFoldDB" id="A0A0D1XQQ3"/>
<evidence type="ECO:0000313" key="12">
    <source>
        <dbReference type="EMBL" id="SDI67732.1"/>
    </source>
</evidence>
<evidence type="ECO:0000256" key="6">
    <source>
        <dbReference type="ARBA" id="ARBA00022932"/>
    </source>
</evidence>
<evidence type="ECO:0000256" key="4">
    <source>
        <dbReference type="ARBA" id="ARBA00022695"/>
    </source>
</evidence>
<dbReference type="GO" id="GO:0003887">
    <property type="term" value="F:DNA-directed DNA polymerase activity"/>
    <property type="evidence" value="ECO:0007669"/>
    <property type="project" value="UniProtKB-KW"/>
</dbReference>
<comment type="catalytic activity">
    <reaction evidence="8">
        <text>DNA(n) + a 2'-deoxyribonucleoside 5'-triphosphate = DNA(n+1) + diphosphate</text>
        <dbReference type="Rhea" id="RHEA:22508"/>
        <dbReference type="Rhea" id="RHEA-COMP:17339"/>
        <dbReference type="Rhea" id="RHEA-COMP:17340"/>
        <dbReference type="ChEBI" id="CHEBI:33019"/>
        <dbReference type="ChEBI" id="CHEBI:61560"/>
        <dbReference type="ChEBI" id="CHEBI:173112"/>
        <dbReference type="EC" id="2.7.7.7"/>
    </reaction>
</comment>
<dbReference type="GO" id="GO:0009360">
    <property type="term" value="C:DNA polymerase III complex"/>
    <property type="evidence" value="ECO:0007669"/>
    <property type="project" value="InterPro"/>
</dbReference>
<dbReference type="InterPro" id="IPR008921">
    <property type="entry name" value="DNA_pol3_clamp-load_cplx_C"/>
</dbReference>
<dbReference type="Proteomes" id="UP000037269">
    <property type="component" value="Unassembled WGS sequence"/>
</dbReference>
<dbReference type="SUPFAM" id="SSF48019">
    <property type="entry name" value="post-AAA+ oligomerization domain-like"/>
    <property type="match status" value="1"/>
</dbReference>
<dbReference type="Pfam" id="PF21694">
    <property type="entry name" value="DNA_pol3_delta_C"/>
    <property type="match status" value="1"/>
</dbReference>
<dbReference type="Proteomes" id="UP000182836">
    <property type="component" value="Unassembled WGS sequence"/>
</dbReference>
<evidence type="ECO:0000256" key="7">
    <source>
        <dbReference type="ARBA" id="ARBA00034754"/>
    </source>
</evidence>
<evidence type="ECO:0000313" key="14">
    <source>
        <dbReference type="Proteomes" id="UP000182836"/>
    </source>
</evidence>
<dbReference type="Gene3D" id="1.20.272.10">
    <property type="match status" value="1"/>
</dbReference>
<dbReference type="OrthoDB" id="9775929at2"/>
<dbReference type="STRING" id="47500.AF333_07615"/>
<keyword evidence="5" id="KW-0235">DNA replication</keyword>
<reference evidence="11 13" key="1">
    <citation type="submission" date="2015-07" db="EMBL/GenBank/DDBJ databases">
        <title>Fjat-14205 dsm 2895.</title>
        <authorList>
            <person name="Liu B."/>
            <person name="Wang J."/>
            <person name="Zhu Y."/>
            <person name="Liu G."/>
            <person name="Chen Q."/>
            <person name="Chen Z."/>
            <person name="Lan J."/>
            <person name="Che J."/>
            <person name="Ge C."/>
            <person name="Shi H."/>
            <person name="Pan Z."/>
            <person name="Liu X."/>
        </authorList>
    </citation>
    <scope>NUCLEOTIDE SEQUENCE [LARGE SCALE GENOMIC DNA]</scope>
    <source>
        <strain evidence="11 13">DSM 2895</strain>
    </source>
</reference>